<dbReference type="EMBL" id="WIXJ01000001">
    <property type="protein sequence ID" value="MQY50711.1"/>
    <property type="molecule type" value="Genomic_DNA"/>
</dbReference>
<dbReference type="OrthoDB" id="9781415at2"/>
<dbReference type="PANTHER" id="PTHR48100:SF1">
    <property type="entry name" value="HISTIDINE PHOSPHATASE FAMILY PROTEIN-RELATED"/>
    <property type="match status" value="1"/>
</dbReference>
<sequence>MRPPAHFLVRQAAGQARASGRRCRVESDVVTGESVVRDGAANVNAEAATRICLVRHGETDWNVGDRIQGNLDIELNAVGLKQAAAVGRRLATESWDALYSSDLARARQTAECIGAATDHEVRLLPAFRERRYGLFEGLTRTQARERFPLEYAAVERRDPETVPPGDGESLSAHFARIAAALQTLADAHVGQRILVVTHGGVLDLVNRFVRRLPLDTRRDFLIPNTGINRVVRDADGWRITEWGDVRHLADAGRDELM</sequence>
<evidence type="ECO:0000256" key="3">
    <source>
        <dbReference type="PIRSR" id="PIRSR613078-1"/>
    </source>
</evidence>
<reference evidence="5 6" key="1">
    <citation type="submission" date="2019-10" db="EMBL/GenBank/DDBJ databases">
        <title>Whole-genome sequence of the purple nonsulfur photosynthetic bacterium Rhodocyclus tenuis.</title>
        <authorList>
            <person name="Kyndt J.A."/>
            <person name="Meyer T.E."/>
        </authorList>
    </citation>
    <scope>NUCLEOTIDE SEQUENCE [LARGE SCALE GENOMIC DNA]</scope>
    <source>
        <strain evidence="5 6">DSM 110</strain>
    </source>
</reference>
<organism evidence="5 6">
    <name type="scientific">Rhodocyclus tenuis</name>
    <name type="common">Rhodospirillum tenue</name>
    <dbReference type="NCBI Taxonomy" id="1066"/>
    <lineage>
        <taxon>Bacteria</taxon>
        <taxon>Pseudomonadati</taxon>
        <taxon>Pseudomonadota</taxon>
        <taxon>Betaproteobacteria</taxon>
        <taxon>Rhodocyclales</taxon>
        <taxon>Rhodocyclaceae</taxon>
        <taxon>Rhodocyclus</taxon>
    </lineage>
</organism>
<dbReference type="Gene3D" id="3.40.50.1240">
    <property type="entry name" value="Phosphoglycerate mutase-like"/>
    <property type="match status" value="1"/>
</dbReference>
<comment type="caution">
    <text evidence="5">The sequence shown here is derived from an EMBL/GenBank/DDBJ whole genome shotgun (WGS) entry which is preliminary data.</text>
</comment>
<dbReference type="PANTHER" id="PTHR48100">
    <property type="entry name" value="BROAD-SPECIFICITY PHOSPHATASE YOR283W-RELATED"/>
    <property type="match status" value="1"/>
</dbReference>
<dbReference type="InterPro" id="IPR013078">
    <property type="entry name" value="His_Pase_superF_clade-1"/>
</dbReference>
<feature type="binding site" evidence="4">
    <location>
        <begin position="129"/>
        <end position="132"/>
    </location>
    <ligand>
        <name>substrate</name>
    </ligand>
</feature>
<keyword evidence="1" id="KW-0324">Glycolysis</keyword>
<dbReference type="InterPro" id="IPR001345">
    <property type="entry name" value="PG/BPGM_mutase_AS"/>
</dbReference>
<dbReference type="InterPro" id="IPR050275">
    <property type="entry name" value="PGM_Phosphatase"/>
</dbReference>
<feature type="binding site" evidence="4">
    <location>
        <begin position="55"/>
        <end position="62"/>
    </location>
    <ligand>
        <name>substrate</name>
    </ligand>
</feature>
<keyword evidence="2" id="KW-0413">Isomerase</keyword>
<feature type="binding site" evidence="4">
    <location>
        <position position="105"/>
    </location>
    <ligand>
        <name>substrate</name>
    </ligand>
</feature>
<dbReference type="SMART" id="SM00855">
    <property type="entry name" value="PGAM"/>
    <property type="match status" value="1"/>
</dbReference>
<dbReference type="PROSITE" id="PS00175">
    <property type="entry name" value="PG_MUTASE"/>
    <property type="match status" value="1"/>
</dbReference>
<accession>A0A6L5JUH3</accession>
<dbReference type="GO" id="GO:0005737">
    <property type="term" value="C:cytoplasm"/>
    <property type="evidence" value="ECO:0007669"/>
    <property type="project" value="TreeGrafter"/>
</dbReference>
<evidence type="ECO:0000313" key="6">
    <source>
        <dbReference type="Proteomes" id="UP000480275"/>
    </source>
</evidence>
<evidence type="ECO:0000256" key="1">
    <source>
        <dbReference type="ARBA" id="ARBA00023152"/>
    </source>
</evidence>
<feature type="active site" description="Proton donor/acceptor" evidence="3">
    <location>
        <position position="129"/>
    </location>
</feature>
<feature type="binding site" evidence="4">
    <location>
        <begin position="156"/>
        <end position="157"/>
    </location>
    <ligand>
        <name>substrate</name>
    </ligand>
</feature>
<dbReference type="Proteomes" id="UP000480275">
    <property type="component" value="Unassembled WGS sequence"/>
</dbReference>
<evidence type="ECO:0000256" key="2">
    <source>
        <dbReference type="ARBA" id="ARBA00023235"/>
    </source>
</evidence>
<dbReference type="SUPFAM" id="SSF53254">
    <property type="entry name" value="Phosphoglycerate mutase-like"/>
    <property type="match status" value="1"/>
</dbReference>
<feature type="active site" description="Tele-phosphohistidine intermediate" evidence="3">
    <location>
        <position position="56"/>
    </location>
</feature>
<dbReference type="Pfam" id="PF00300">
    <property type="entry name" value="His_Phos_1"/>
    <property type="match status" value="1"/>
</dbReference>
<evidence type="ECO:0000313" key="5">
    <source>
        <dbReference type="EMBL" id="MQY50711.1"/>
    </source>
</evidence>
<proteinExistence type="predicted"/>
<dbReference type="InterPro" id="IPR029033">
    <property type="entry name" value="His_PPase_superfam"/>
</dbReference>
<dbReference type="AlphaFoldDB" id="A0A6L5JUH3"/>
<dbReference type="GO" id="GO:0016791">
    <property type="term" value="F:phosphatase activity"/>
    <property type="evidence" value="ECO:0007669"/>
    <property type="project" value="TreeGrafter"/>
</dbReference>
<gene>
    <name evidence="5" type="ORF">GHK24_02810</name>
</gene>
<protein>
    <submittedName>
        <fullName evidence="5">Histidine phosphatase family protein</fullName>
    </submittedName>
</protein>
<dbReference type="CDD" id="cd07067">
    <property type="entry name" value="HP_PGM_like"/>
    <property type="match status" value="1"/>
</dbReference>
<evidence type="ECO:0000256" key="4">
    <source>
        <dbReference type="PIRSR" id="PIRSR613078-2"/>
    </source>
</evidence>
<name>A0A6L5JUH3_RHOTE</name>